<sequence length="401" mass="44956">MDGLPNELLKLIVDEVPVGADLGTVQALNSTFCALATPRVFQTFQVSNTLARTQAFENILLGSAVIPHIQEIVFRDIFSDADGNTMQDWPSVEMETVCYDREIRLSLFFCFSLLHTLPALKTLSLFFLPYFGEELYEEDDQPSAAFRFQLAVLDALTYFPLLSPTSLTITGFIAYHNPIFDTRGFRALFEGLTYLRVAVVSDWTYRGGYALDHLVEFWETTVQQRILEPRPALTQSLTALTLHSDQAVGVVPALDWSHLAFPRLARLTLMKIVFDEDTRSAEDFLRKCRSVVHDRRAGPAHVWAQVWGRLAAEMRVLTTLVVVHADRWGHTSWYVALVEGCAYLSFQEDPVRDEPDTRALAALNALLEERRAAAAGVDKSAWGAVGRVRGHAGRLGGYDEV</sequence>
<accession>W4JUT3</accession>
<dbReference type="HOGENOM" id="CLU_052543_0_0_1"/>
<dbReference type="InParanoid" id="W4JUT3"/>
<dbReference type="OrthoDB" id="2858653at2759"/>
<keyword evidence="2" id="KW-1185">Reference proteome</keyword>
<organism evidence="1 2">
    <name type="scientific">Heterobasidion irregulare (strain TC 32-1)</name>
    <dbReference type="NCBI Taxonomy" id="747525"/>
    <lineage>
        <taxon>Eukaryota</taxon>
        <taxon>Fungi</taxon>
        <taxon>Dikarya</taxon>
        <taxon>Basidiomycota</taxon>
        <taxon>Agaricomycotina</taxon>
        <taxon>Agaricomycetes</taxon>
        <taxon>Russulales</taxon>
        <taxon>Bondarzewiaceae</taxon>
        <taxon>Heterobasidion</taxon>
        <taxon>Heterobasidion annosum species complex</taxon>
    </lineage>
</organism>
<dbReference type="Proteomes" id="UP000030671">
    <property type="component" value="Unassembled WGS sequence"/>
</dbReference>
<proteinExistence type="predicted"/>
<dbReference type="eggNOG" id="ENOG502S8UP">
    <property type="taxonomic scope" value="Eukaryota"/>
</dbReference>
<gene>
    <name evidence="1" type="ORF">HETIRDRAFT_455277</name>
</gene>
<dbReference type="AlphaFoldDB" id="W4JUT3"/>
<evidence type="ECO:0000313" key="2">
    <source>
        <dbReference type="Proteomes" id="UP000030671"/>
    </source>
</evidence>
<reference evidence="1 2" key="1">
    <citation type="journal article" date="2012" name="New Phytol.">
        <title>Insight into trade-off between wood decay and parasitism from the genome of a fungal forest pathogen.</title>
        <authorList>
            <person name="Olson A."/>
            <person name="Aerts A."/>
            <person name="Asiegbu F."/>
            <person name="Belbahri L."/>
            <person name="Bouzid O."/>
            <person name="Broberg A."/>
            <person name="Canback B."/>
            <person name="Coutinho P.M."/>
            <person name="Cullen D."/>
            <person name="Dalman K."/>
            <person name="Deflorio G."/>
            <person name="van Diepen L.T."/>
            <person name="Dunand C."/>
            <person name="Duplessis S."/>
            <person name="Durling M."/>
            <person name="Gonthier P."/>
            <person name="Grimwood J."/>
            <person name="Fossdal C.G."/>
            <person name="Hansson D."/>
            <person name="Henrissat B."/>
            <person name="Hietala A."/>
            <person name="Himmelstrand K."/>
            <person name="Hoffmeister D."/>
            <person name="Hogberg N."/>
            <person name="James T.Y."/>
            <person name="Karlsson M."/>
            <person name="Kohler A."/>
            <person name="Kues U."/>
            <person name="Lee Y.H."/>
            <person name="Lin Y.C."/>
            <person name="Lind M."/>
            <person name="Lindquist E."/>
            <person name="Lombard V."/>
            <person name="Lucas S."/>
            <person name="Lunden K."/>
            <person name="Morin E."/>
            <person name="Murat C."/>
            <person name="Park J."/>
            <person name="Raffaello T."/>
            <person name="Rouze P."/>
            <person name="Salamov A."/>
            <person name="Schmutz J."/>
            <person name="Solheim H."/>
            <person name="Stahlberg J."/>
            <person name="Velez H."/>
            <person name="de Vries R.P."/>
            <person name="Wiebenga A."/>
            <person name="Woodward S."/>
            <person name="Yakovlev I."/>
            <person name="Garbelotto M."/>
            <person name="Martin F."/>
            <person name="Grigoriev I.V."/>
            <person name="Stenlid J."/>
        </authorList>
    </citation>
    <scope>NUCLEOTIDE SEQUENCE [LARGE SCALE GENOMIC DNA]</scope>
    <source>
        <strain evidence="1 2">TC 32-1</strain>
    </source>
</reference>
<protein>
    <recommendedName>
        <fullName evidence="3">F-box domain-containing protein</fullName>
    </recommendedName>
</protein>
<dbReference type="PANTHER" id="PTHR42057">
    <property type="entry name" value="F-BOX DOMAIN PROTEIN (AFU_ORTHOLOGUE AFUA_4G00200)"/>
    <property type="match status" value="1"/>
</dbReference>
<dbReference type="GeneID" id="20676605"/>
<evidence type="ECO:0008006" key="3">
    <source>
        <dbReference type="Google" id="ProtNLM"/>
    </source>
</evidence>
<dbReference type="EMBL" id="KI925464">
    <property type="protein sequence ID" value="ETW76835.1"/>
    <property type="molecule type" value="Genomic_DNA"/>
</dbReference>
<dbReference type="KEGG" id="hir:HETIRDRAFT_455277"/>
<dbReference type="RefSeq" id="XP_009551702.1">
    <property type="nucleotide sequence ID" value="XM_009553407.1"/>
</dbReference>
<evidence type="ECO:0000313" key="1">
    <source>
        <dbReference type="EMBL" id="ETW76835.1"/>
    </source>
</evidence>
<name>W4JUT3_HETIT</name>
<dbReference type="PANTHER" id="PTHR42057:SF2">
    <property type="entry name" value="F-BOX DOMAIN PROTEIN (AFU_ORTHOLOGUE AFUA_4G00200)-RELATED"/>
    <property type="match status" value="1"/>
</dbReference>